<organism evidence="1 2">
    <name type="scientific">Romboutsia weinsteinii</name>
    <dbReference type="NCBI Taxonomy" id="2020949"/>
    <lineage>
        <taxon>Bacteria</taxon>
        <taxon>Bacillati</taxon>
        <taxon>Bacillota</taxon>
        <taxon>Clostridia</taxon>
        <taxon>Peptostreptococcales</taxon>
        <taxon>Peptostreptococcaceae</taxon>
        <taxon>Romboutsia</taxon>
    </lineage>
</organism>
<sequence>MLNKKKYIKILFLFLAIFIVIGGFTYAYKKPVIIHKVYNGVIKDVKSNELIGDSKINLDINYEKAYKIKNFNSVDRLYGTITIDDIEYEIQGITVLNEKNKYIGATAIKNGESKYHIFLLEDLEFILLGELGDDEFVKQIVAPAKNESDFDRIIQKLP</sequence>
<dbReference type="RefSeq" id="WP_094368261.1">
    <property type="nucleotide sequence ID" value="NZ_NOJY02000003.1"/>
</dbReference>
<dbReference type="EMBL" id="NOJY02000003">
    <property type="protein sequence ID" value="RDY29236.1"/>
    <property type="molecule type" value="Genomic_DNA"/>
</dbReference>
<proteinExistence type="predicted"/>
<dbReference type="AlphaFoldDB" id="A0A371J985"/>
<reference evidence="1 2" key="1">
    <citation type="journal article" date="2017" name="Genome Announc.">
        <title>Draft Genome Sequence of Romboutsia weinsteinii sp. nov. Strain CCRI-19649(T) Isolated from Surface Water.</title>
        <authorList>
            <person name="Maheux A.F."/>
            <person name="Boudreau D.K."/>
            <person name="Berube E."/>
            <person name="Boissinot M."/>
            <person name="Cantin P."/>
            <person name="Raymond F."/>
            <person name="Corbeil J."/>
            <person name="Omar R.F."/>
            <person name="Bergeron M.G."/>
        </authorList>
    </citation>
    <scope>NUCLEOTIDE SEQUENCE [LARGE SCALE GENOMIC DNA]</scope>
    <source>
        <strain evidence="1 2">CCRI-19649</strain>
    </source>
</reference>
<evidence type="ECO:0000313" key="2">
    <source>
        <dbReference type="Proteomes" id="UP000215694"/>
    </source>
</evidence>
<accession>A0A371J985</accession>
<dbReference type="OrthoDB" id="1935785at2"/>
<keyword evidence="2" id="KW-1185">Reference proteome</keyword>
<dbReference type="Proteomes" id="UP000215694">
    <property type="component" value="Unassembled WGS sequence"/>
</dbReference>
<gene>
    <name evidence="1" type="ORF">CHL78_002710</name>
</gene>
<comment type="caution">
    <text evidence="1">The sequence shown here is derived from an EMBL/GenBank/DDBJ whole genome shotgun (WGS) entry which is preliminary data.</text>
</comment>
<evidence type="ECO:0000313" key="1">
    <source>
        <dbReference type="EMBL" id="RDY29236.1"/>
    </source>
</evidence>
<protein>
    <submittedName>
        <fullName evidence="1">Uncharacterized protein</fullName>
    </submittedName>
</protein>
<name>A0A371J985_9FIRM</name>